<feature type="compositionally biased region" description="Polar residues" evidence="1">
    <location>
        <begin position="88"/>
        <end position="100"/>
    </location>
</feature>
<dbReference type="AlphaFoldDB" id="A0A397V627"/>
<reference evidence="2 3" key="1">
    <citation type="submission" date="2018-06" db="EMBL/GenBank/DDBJ databases">
        <title>Comparative genomics reveals the genomic features of Rhizophagus irregularis, R. cerebriforme, R. diaphanum and Gigaspora rosea, and their symbiotic lifestyle signature.</title>
        <authorList>
            <person name="Morin E."/>
            <person name="San Clemente H."/>
            <person name="Chen E.C.H."/>
            <person name="De La Providencia I."/>
            <person name="Hainaut M."/>
            <person name="Kuo A."/>
            <person name="Kohler A."/>
            <person name="Murat C."/>
            <person name="Tang N."/>
            <person name="Roy S."/>
            <person name="Loubradou J."/>
            <person name="Henrissat B."/>
            <person name="Grigoriev I.V."/>
            <person name="Corradi N."/>
            <person name="Roux C."/>
            <person name="Martin F.M."/>
        </authorList>
    </citation>
    <scope>NUCLEOTIDE SEQUENCE [LARGE SCALE GENOMIC DNA]</scope>
    <source>
        <strain evidence="2 3">DAOM 194757</strain>
    </source>
</reference>
<dbReference type="OrthoDB" id="2441993at2759"/>
<gene>
    <name evidence="2" type="ORF">C2G38_2186161</name>
</gene>
<proteinExistence type="predicted"/>
<comment type="caution">
    <text evidence="2">The sequence shown here is derived from an EMBL/GenBank/DDBJ whole genome shotgun (WGS) entry which is preliminary data.</text>
</comment>
<organism evidence="2 3">
    <name type="scientific">Gigaspora rosea</name>
    <dbReference type="NCBI Taxonomy" id="44941"/>
    <lineage>
        <taxon>Eukaryota</taxon>
        <taxon>Fungi</taxon>
        <taxon>Fungi incertae sedis</taxon>
        <taxon>Mucoromycota</taxon>
        <taxon>Glomeromycotina</taxon>
        <taxon>Glomeromycetes</taxon>
        <taxon>Diversisporales</taxon>
        <taxon>Gigasporaceae</taxon>
        <taxon>Gigaspora</taxon>
    </lineage>
</organism>
<name>A0A397V627_9GLOM</name>
<dbReference type="Proteomes" id="UP000266673">
    <property type="component" value="Unassembled WGS sequence"/>
</dbReference>
<dbReference type="EMBL" id="QKWP01000576">
    <property type="protein sequence ID" value="RIB17885.1"/>
    <property type="molecule type" value="Genomic_DNA"/>
</dbReference>
<accession>A0A397V627</accession>
<evidence type="ECO:0000313" key="2">
    <source>
        <dbReference type="EMBL" id="RIB17885.1"/>
    </source>
</evidence>
<evidence type="ECO:0000256" key="1">
    <source>
        <dbReference type="SAM" id="MobiDB-lite"/>
    </source>
</evidence>
<feature type="region of interest" description="Disordered" evidence="1">
    <location>
        <begin position="88"/>
        <end position="119"/>
    </location>
</feature>
<protein>
    <submittedName>
        <fullName evidence="2">Uncharacterized protein</fullName>
    </submittedName>
</protein>
<sequence length="119" mass="13186">MNQSTNRNIGVQLQINNGPQTANGQFQGALNINVQLLRLQNTANRFNRNFIANQTYSDLVNGTNPFASMQVNQKRQGEVKVNHVVESETATLQPHPQPRSSHAYGESNGKRLRQTATGV</sequence>
<evidence type="ECO:0000313" key="3">
    <source>
        <dbReference type="Proteomes" id="UP000266673"/>
    </source>
</evidence>
<keyword evidence="3" id="KW-1185">Reference proteome</keyword>